<reference evidence="2 3" key="2">
    <citation type="journal article" date="2013" name="IMA Fungus">
        <title>IMA Genome-F 1: Ceratocystis fimbriata: Draft nuclear genome sequence for the plant pathogen, Ceratocystis fimbriata.</title>
        <authorList>
            <person name="Wilken P.M."/>
            <person name="Steenkamp E.T."/>
            <person name="Wingfield M.J."/>
            <person name="de Beer Z.W."/>
            <person name="Wingfield B.D."/>
        </authorList>
    </citation>
    <scope>NUCLEOTIDE SEQUENCE [LARGE SCALE GENOMIC DNA]</scope>
    <source>
        <strain evidence="2 3">CBS 114723</strain>
    </source>
</reference>
<accession>A0A2C5X812</accession>
<dbReference type="Pfam" id="PF13668">
    <property type="entry name" value="Ferritin_2"/>
    <property type="match status" value="1"/>
</dbReference>
<protein>
    <recommendedName>
        <fullName evidence="4">Protein rds1</fullName>
    </recommendedName>
</protein>
<dbReference type="PANTHER" id="PTHR38705">
    <property type="entry name" value="PROTEIN RDS1"/>
    <property type="match status" value="1"/>
</dbReference>
<dbReference type="InterPro" id="IPR039254">
    <property type="entry name" value="Rds1"/>
</dbReference>
<gene>
    <name evidence="2" type="ORF">CFIMG_001457RA</name>
</gene>
<proteinExistence type="predicted"/>
<name>A0A2C5X812_9PEZI</name>
<dbReference type="OrthoDB" id="1001765at2759"/>
<dbReference type="EMBL" id="APWK03000040">
    <property type="protein sequence ID" value="PHH53651.1"/>
    <property type="molecule type" value="Genomic_DNA"/>
</dbReference>
<dbReference type="Proteomes" id="UP000222788">
    <property type="component" value="Unassembled WGS sequence"/>
</dbReference>
<dbReference type="AlphaFoldDB" id="A0A2C5X812"/>
<dbReference type="STRING" id="1035309.A0A2C5X812"/>
<organism evidence="2 3">
    <name type="scientific">Ceratocystis fimbriata CBS 114723</name>
    <dbReference type="NCBI Taxonomy" id="1035309"/>
    <lineage>
        <taxon>Eukaryota</taxon>
        <taxon>Fungi</taxon>
        <taxon>Dikarya</taxon>
        <taxon>Ascomycota</taxon>
        <taxon>Pezizomycotina</taxon>
        <taxon>Sordariomycetes</taxon>
        <taxon>Hypocreomycetidae</taxon>
        <taxon>Microascales</taxon>
        <taxon>Ceratocystidaceae</taxon>
        <taxon>Ceratocystis</taxon>
    </lineage>
</organism>
<evidence type="ECO:0000256" key="1">
    <source>
        <dbReference type="SAM" id="SignalP"/>
    </source>
</evidence>
<sequence>MKPAFVALALVSVASALPALPKLTPRELHMLELGKRQNKEAEAAGLTDNDILQFALTLEWLEATFYQEGFKKFPPADFTALGLNDKQLTDLLALPTSEFSHASFLQGSLAQGGITPVQPCTYNFGFTDAKSMVVVAAVLENVGVSAYLGAASLVSSSNILTAAGSILTTEARHQTFIRTAAQLVAVPQAFDAPLTPRMVFTLAAPFITSCPEGSNLAITPFSALSVTDPAAGTPAPAGTKLTLKPADATGATHCAFTSGGVTPGGSVFAPFDAATNSCAVPQGVAGVTYVSLVNSAPLTGVVNETSVVAGPTFILVN</sequence>
<evidence type="ECO:0000313" key="3">
    <source>
        <dbReference type="Proteomes" id="UP000222788"/>
    </source>
</evidence>
<dbReference type="InterPro" id="IPR009078">
    <property type="entry name" value="Ferritin-like_SF"/>
</dbReference>
<keyword evidence="1" id="KW-0732">Signal</keyword>
<dbReference type="PANTHER" id="PTHR38705:SF1">
    <property type="entry name" value="PROTEIN RDS1"/>
    <property type="match status" value="1"/>
</dbReference>
<feature type="chain" id="PRO_5012993702" description="Protein rds1" evidence="1">
    <location>
        <begin position="17"/>
        <end position="317"/>
    </location>
</feature>
<reference evidence="2 3" key="1">
    <citation type="journal article" date="2013" name="Fungal Biol.">
        <title>Analysis of microsatellite markers in the genome of the plant pathogen Ceratocystis fimbriata.</title>
        <authorList>
            <person name="Simpson M.C."/>
            <person name="Wilken P.M."/>
            <person name="Coetzee M.P."/>
            <person name="Wingfield M.J."/>
            <person name="Wingfield B.D."/>
        </authorList>
    </citation>
    <scope>NUCLEOTIDE SEQUENCE [LARGE SCALE GENOMIC DNA]</scope>
    <source>
        <strain evidence="2 3">CBS 114723</strain>
    </source>
</reference>
<keyword evidence="3" id="KW-1185">Reference proteome</keyword>
<dbReference type="CDD" id="cd00657">
    <property type="entry name" value="Ferritin_like"/>
    <property type="match status" value="1"/>
</dbReference>
<comment type="caution">
    <text evidence="2">The sequence shown here is derived from an EMBL/GenBank/DDBJ whole genome shotgun (WGS) entry which is preliminary data.</text>
</comment>
<evidence type="ECO:0000313" key="2">
    <source>
        <dbReference type="EMBL" id="PHH53651.1"/>
    </source>
</evidence>
<evidence type="ECO:0008006" key="4">
    <source>
        <dbReference type="Google" id="ProtNLM"/>
    </source>
</evidence>
<dbReference type="SUPFAM" id="SSF47240">
    <property type="entry name" value="Ferritin-like"/>
    <property type="match status" value="1"/>
</dbReference>
<feature type="signal peptide" evidence="1">
    <location>
        <begin position="1"/>
        <end position="16"/>
    </location>
</feature>